<comment type="caution">
    <text evidence="1">The sequence shown here is derived from an EMBL/GenBank/DDBJ whole genome shotgun (WGS) entry which is preliminary data.</text>
</comment>
<reference evidence="1" key="1">
    <citation type="journal article" date="2014" name="Int. J. Syst. Evol. Microbiol.">
        <title>Complete genome sequence of Corynebacterium casei LMG S-19264T (=DSM 44701T), isolated from a smear-ripened cheese.</title>
        <authorList>
            <consortium name="US DOE Joint Genome Institute (JGI-PGF)"/>
            <person name="Walter F."/>
            <person name="Albersmeier A."/>
            <person name="Kalinowski J."/>
            <person name="Ruckert C."/>
        </authorList>
    </citation>
    <scope>NUCLEOTIDE SEQUENCE</scope>
    <source>
        <strain evidence="1">CGMCC 1.15290</strain>
    </source>
</reference>
<dbReference type="AlphaFoldDB" id="A0A917J0X9"/>
<evidence type="ECO:0000313" key="2">
    <source>
        <dbReference type="Proteomes" id="UP000627292"/>
    </source>
</evidence>
<organism evidence="1 2">
    <name type="scientific">Filimonas zeae</name>
    <dbReference type="NCBI Taxonomy" id="1737353"/>
    <lineage>
        <taxon>Bacteria</taxon>
        <taxon>Pseudomonadati</taxon>
        <taxon>Bacteroidota</taxon>
        <taxon>Chitinophagia</taxon>
        <taxon>Chitinophagales</taxon>
        <taxon>Chitinophagaceae</taxon>
        <taxon>Filimonas</taxon>
    </lineage>
</organism>
<name>A0A917J0X9_9BACT</name>
<dbReference type="Proteomes" id="UP000627292">
    <property type="component" value="Unassembled WGS sequence"/>
</dbReference>
<sequence length="57" mass="6705">MFKNSRFTIVVENKKGLPRGKPLNVFMWVCTKHQRPTLRVSNDDGDEYAFVCSWTQK</sequence>
<dbReference type="EMBL" id="BMIB01000002">
    <property type="protein sequence ID" value="GGH68059.1"/>
    <property type="molecule type" value="Genomic_DNA"/>
</dbReference>
<accession>A0A917J0X9</accession>
<reference evidence="1" key="2">
    <citation type="submission" date="2020-09" db="EMBL/GenBank/DDBJ databases">
        <authorList>
            <person name="Sun Q."/>
            <person name="Zhou Y."/>
        </authorList>
    </citation>
    <scope>NUCLEOTIDE SEQUENCE</scope>
    <source>
        <strain evidence="1">CGMCC 1.15290</strain>
    </source>
</reference>
<evidence type="ECO:0000313" key="1">
    <source>
        <dbReference type="EMBL" id="GGH68059.1"/>
    </source>
</evidence>
<protein>
    <submittedName>
        <fullName evidence="1">Uncharacterized protein</fullName>
    </submittedName>
</protein>
<proteinExistence type="predicted"/>
<gene>
    <name evidence="1" type="ORF">GCM10011379_23970</name>
</gene>
<keyword evidence="2" id="KW-1185">Reference proteome</keyword>